<dbReference type="VEuPathDB" id="FungiDB:H310_14877"/>
<reference evidence="4 5" key="1">
    <citation type="submission" date="2018-08" db="EMBL/GenBank/DDBJ databases">
        <title>Aphanomyces genome sequencing and annotation.</title>
        <authorList>
            <person name="Minardi D."/>
            <person name="Oidtmann B."/>
            <person name="Van Der Giezen M."/>
            <person name="Studholme D.J."/>
        </authorList>
    </citation>
    <scope>NUCLEOTIDE SEQUENCE [LARGE SCALE GENOMIC DNA]</scope>
    <source>
        <strain evidence="4 5">NJM0002</strain>
    </source>
</reference>
<protein>
    <recommendedName>
        <fullName evidence="3">Apple domain-containing protein</fullName>
    </recommendedName>
</protein>
<dbReference type="GO" id="GO:0006508">
    <property type="term" value="P:proteolysis"/>
    <property type="evidence" value="ECO:0007669"/>
    <property type="project" value="InterPro"/>
</dbReference>
<proteinExistence type="predicted"/>
<evidence type="ECO:0000259" key="3">
    <source>
        <dbReference type="SMART" id="SM00223"/>
    </source>
</evidence>
<comment type="caution">
    <text evidence="4">The sequence shown here is derived from an EMBL/GenBank/DDBJ whole genome shotgun (WGS) entry which is preliminary data.</text>
</comment>
<dbReference type="PANTHER" id="PTHR33946:SF4">
    <property type="entry name" value="COAGULATION FACTOR XI"/>
    <property type="match status" value="1"/>
</dbReference>
<evidence type="ECO:0000256" key="1">
    <source>
        <dbReference type="ARBA" id="ARBA00022737"/>
    </source>
</evidence>
<dbReference type="Proteomes" id="UP000285060">
    <property type="component" value="Unassembled WGS sequence"/>
</dbReference>
<keyword evidence="1" id="KW-0677">Repeat</keyword>
<dbReference type="EMBL" id="QUSY01003845">
    <property type="protein sequence ID" value="RHY15974.1"/>
    <property type="molecule type" value="Genomic_DNA"/>
</dbReference>
<evidence type="ECO:0000313" key="5">
    <source>
        <dbReference type="Proteomes" id="UP000285060"/>
    </source>
</evidence>
<dbReference type="Pfam" id="PF14295">
    <property type="entry name" value="PAN_4"/>
    <property type="match status" value="3"/>
</dbReference>
<keyword evidence="5" id="KW-1185">Reference proteome</keyword>
<dbReference type="AlphaFoldDB" id="A0A3R6V2B0"/>
<dbReference type="InterPro" id="IPR003609">
    <property type="entry name" value="Pan_app"/>
</dbReference>
<organism evidence="4 5">
    <name type="scientific">Aphanomyces invadans</name>
    <dbReference type="NCBI Taxonomy" id="157072"/>
    <lineage>
        <taxon>Eukaryota</taxon>
        <taxon>Sar</taxon>
        <taxon>Stramenopiles</taxon>
        <taxon>Oomycota</taxon>
        <taxon>Saprolegniomycetes</taxon>
        <taxon>Saprolegniales</taxon>
        <taxon>Verrucalvaceae</taxon>
        <taxon>Aphanomyces</taxon>
    </lineage>
</organism>
<name>A0A3R6V2B0_9STRA</name>
<gene>
    <name evidence="4" type="ORF">DYB32_010695</name>
</gene>
<accession>A0A3R6V2B0</accession>
<dbReference type="InterPro" id="IPR000177">
    <property type="entry name" value="Apple"/>
</dbReference>
<keyword evidence="2" id="KW-1015">Disulfide bond</keyword>
<feature type="domain" description="Apple" evidence="3">
    <location>
        <begin position="75"/>
        <end position="141"/>
    </location>
</feature>
<feature type="domain" description="Apple" evidence="3">
    <location>
        <begin position="151"/>
        <end position="217"/>
    </location>
</feature>
<sequence>MCDVVEDNTDYFGFDLTSTLRSSSEHCCSDCKRTAGCKLFVWTNFHGGTCWLKYAKGPKTFLAGAKAAQVSAPTCSKVADNVDYYGNDIKSTSQASVDGCCADCKATPGCKLFVWTTSLGGTCWLKHTQGAASTLPGAKSGVLVPSPPGGCTPPEWNVDYLGGDVASTPRASSSLCCDDCRRTQACRFFTWTAYNGGTCWLKSTKAKTVQATGAVSGSVL</sequence>
<dbReference type="GO" id="GO:0005576">
    <property type="term" value="C:extracellular region"/>
    <property type="evidence" value="ECO:0007669"/>
    <property type="project" value="InterPro"/>
</dbReference>
<dbReference type="PANTHER" id="PTHR33946">
    <property type="match status" value="1"/>
</dbReference>
<dbReference type="VEuPathDB" id="FungiDB:H310_13545"/>
<dbReference type="CDD" id="cd01100">
    <property type="entry name" value="APPLE_Factor_XI_like"/>
    <property type="match status" value="2"/>
</dbReference>
<dbReference type="Gene3D" id="3.50.4.10">
    <property type="entry name" value="Hepatocyte Growth Factor"/>
    <property type="match status" value="3"/>
</dbReference>
<dbReference type="SMART" id="SM00223">
    <property type="entry name" value="APPLE"/>
    <property type="match status" value="2"/>
</dbReference>
<evidence type="ECO:0000256" key="2">
    <source>
        <dbReference type="ARBA" id="ARBA00023157"/>
    </source>
</evidence>
<evidence type="ECO:0000313" key="4">
    <source>
        <dbReference type="EMBL" id="RHY15974.1"/>
    </source>
</evidence>